<feature type="compositionally biased region" description="Basic residues" evidence="1">
    <location>
        <begin position="107"/>
        <end position="118"/>
    </location>
</feature>
<gene>
    <name evidence="2" type="primary">E4</name>
</gene>
<dbReference type="Proteomes" id="UP000266110">
    <property type="component" value="Segment"/>
</dbReference>
<proteinExistence type="predicted"/>
<organism evidence="2 3">
    <name type="scientific">Canis familiaris papillomavirus 18</name>
    <dbReference type="NCBI Taxonomy" id="1816242"/>
    <lineage>
        <taxon>Viruses</taxon>
        <taxon>Monodnaviria</taxon>
        <taxon>Shotokuvirae</taxon>
        <taxon>Cossaviricota</taxon>
        <taxon>Papovaviricetes</taxon>
        <taxon>Zurhausenvirales</taxon>
        <taxon>Papillomaviridae</taxon>
        <taxon>Firstpapillomavirinae</taxon>
        <taxon>Chipapillomavirus</taxon>
        <taxon>Chipapillomavirus 1</taxon>
    </lineage>
</organism>
<name>A0A3G1E4J7_9PAPI</name>
<feature type="region of interest" description="Disordered" evidence="1">
    <location>
        <begin position="79"/>
        <end position="125"/>
    </location>
</feature>
<accession>A0A3G1E4J7</accession>
<protein>
    <submittedName>
        <fullName evidence="2">E4</fullName>
    </submittedName>
</protein>
<sequence length="248" mass="27856">MDYGSGTIVKSGITCDLGRRPPNMAPDRNGTWSLTMNLFALPNLLPAPHRPQTLVQKLRELLTGSGDGWPEEVELQEIRDRGRGGPQSIPTARPPTPQTPPVTPPSTRRRRRRKRTPTRRSSDWEDLQLQGACYLTPPLGSPVLTPEEYWYPDPGDTPHPLSPCPGASPPLSQYTPECYMSPLLRDRDQRLPRPTPLPLPDTRPTLYEQKRALERALQQVSKDAFQCLVDVEADLNRFFGKLGIAPRQ</sequence>
<evidence type="ECO:0000313" key="2">
    <source>
        <dbReference type="EMBL" id="ANW12191.1"/>
    </source>
</evidence>
<evidence type="ECO:0000313" key="3">
    <source>
        <dbReference type="Proteomes" id="UP000266110"/>
    </source>
</evidence>
<dbReference type="EMBL" id="KT326919">
    <property type="protein sequence ID" value="ANW12191.1"/>
    <property type="molecule type" value="Genomic_DNA"/>
</dbReference>
<evidence type="ECO:0000256" key="1">
    <source>
        <dbReference type="SAM" id="MobiDB-lite"/>
    </source>
</evidence>
<feature type="compositionally biased region" description="Pro residues" evidence="1">
    <location>
        <begin position="92"/>
        <end position="104"/>
    </location>
</feature>
<reference evidence="2" key="1">
    <citation type="journal article" date="2016" name="Papillomavirus Res 0">
        <title>Novel Canine Papillomavirus Type 18 Found in Pigmented Plaques.</title>
        <authorList>
            <person name="Lange C.E."/>
            <person name="Diallo A."/>
            <person name="Zewe C."/>
            <person name="Ferrer L."/>
        </authorList>
    </citation>
    <scope>NUCLEOTIDE SEQUENCE [LARGE SCALE GENOMIC DNA]</scope>
    <source>
        <strain evidence="2">Boston 2015</strain>
    </source>
</reference>